<sequence length="192" mass="20556">MRKKREVESAMFATISLLLATLPLSLCEPICQEPPPPTSDIPNITDCHDLINDIYAASKLQGDEPILWSESPSTFVKNRKLPYSFKNLFASSDCEFIVDALLEGSQDTFPTKLIGEGAEQIVQKCMELGIDGAETVGAVAVGPKRVIAVVLTKKGRNGSNMSGGTFELNMTNVTLLGPGIISGLSPSLIEDG</sequence>
<evidence type="ECO:0000313" key="3">
    <source>
        <dbReference type="Proteomes" id="UP000593566"/>
    </source>
</evidence>
<comment type="caution">
    <text evidence="2">The sequence shown here is derived from an EMBL/GenBank/DDBJ whole genome shotgun (WGS) entry which is preliminary data.</text>
</comment>
<reference evidence="2 3" key="1">
    <citation type="journal article" date="2020" name="Genomics">
        <title>Complete, high-quality genomes from long-read metagenomic sequencing of two wolf lichen thalli reveals enigmatic genome architecture.</title>
        <authorList>
            <person name="McKenzie S.K."/>
            <person name="Walston R.F."/>
            <person name="Allen J.L."/>
        </authorList>
    </citation>
    <scope>NUCLEOTIDE SEQUENCE [LARGE SCALE GENOMIC DNA]</scope>
    <source>
        <strain evidence="2">WasteWater1</strain>
    </source>
</reference>
<feature type="chain" id="PRO_5034739721" evidence="1">
    <location>
        <begin position="28"/>
        <end position="192"/>
    </location>
</feature>
<organism evidence="2 3">
    <name type="scientific">Letharia lupina</name>
    <dbReference type="NCBI Taxonomy" id="560253"/>
    <lineage>
        <taxon>Eukaryota</taxon>
        <taxon>Fungi</taxon>
        <taxon>Dikarya</taxon>
        <taxon>Ascomycota</taxon>
        <taxon>Pezizomycotina</taxon>
        <taxon>Lecanoromycetes</taxon>
        <taxon>OSLEUM clade</taxon>
        <taxon>Lecanoromycetidae</taxon>
        <taxon>Lecanorales</taxon>
        <taxon>Lecanorineae</taxon>
        <taxon>Parmeliaceae</taxon>
        <taxon>Letharia</taxon>
    </lineage>
</organism>
<proteinExistence type="predicted"/>
<dbReference type="GeneID" id="59335312"/>
<keyword evidence="3" id="KW-1185">Reference proteome</keyword>
<name>A0A8H6C4X0_9LECA</name>
<feature type="signal peptide" evidence="1">
    <location>
        <begin position="1"/>
        <end position="27"/>
    </location>
</feature>
<gene>
    <name evidence="2" type="ORF">HO133_006912</name>
</gene>
<accession>A0A8H6C4X0</accession>
<dbReference type="EMBL" id="JACCJB010000028">
    <property type="protein sequence ID" value="KAF6217442.1"/>
    <property type="molecule type" value="Genomic_DNA"/>
</dbReference>
<dbReference type="RefSeq" id="XP_037146877.1">
    <property type="nucleotide sequence ID" value="XM_037297808.1"/>
</dbReference>
<evidence type="ECO:0000313" key="2">
    <source>
        <dbReference type="EMBL" id="KAF6217442.1"/>
    </source>
</evidence>
<dbReference type="AlphaFoldDB" id="A0A8H6C4X0"/>
<dbReference type="Proteomes" id="UP000593566">
    <property type="component" value="Unassembled WGS sequence"/>
</dbReference>
<evidence type="ECO:0000256" key="1">
    <source>
        <dbReference type="SAM" id="SignalP"/>
    </source>
</evidence>
<keyword evidence="1" id="KW-0732">Signal</keyword>
<protein>
    <submittedName>
        <fullName evidence="2">Uncharacterized protein</fullName>
    </submittedName>
</protein>